<dbReference type="HOGENOM" id="CLU_113688_3_0_9"/>
<dbReference type="NCBIfam" id="NF001602">
    <property type="entry name" value="PRK00395.1"/>
    <property type="match status" value="1"/>
</dbReference>
<dbReference type="GO" id="GO:0005829">
    <property type="term" value="C:cytosol"/>
    <property type="evidence" value="ECO:0007669"/>
    <property type="project" value="TreeGrafter"/>
</dbReference>
<gene>
    <name evidence="3" type="primary">hfq</name>
    <name evidence="5" type="ordered locus">Halha_0973</name>
</gene>
<accession>L0K9A3</accession>
<evidence type="ECO:0000313" key="5">
    <source>
        <dbReference type="EMBL" id="AGB40934.1"/>
    </source>
</evidence>
<comment type="subunit">
    <text evidence="3">Homohexamer.</text>
</comment>
<dbReference type="PROSITE" id="PS52002">
    <property type="entry name" value="SM"/>
    <property type="match status" value="1"/>
</dbReference>
<dbReference type="GO" id="GO:0003723">
    <property type="term" value="F:RNA binding"/>
    <property type="evidence" value="ECO:0007669"/>
    <property type="project" value="UniProtKB-UniRule"/>
</dbReference>
<dbReference type="InterPro" id="IPR005001">
    <property type="entry name" value="Hfq"/>
</dbReference>
<dbReference type="InterPro" id="IPR047575">
    <property type="entry name" value="Sm"/>
</dbReference>
<dbReference type="EMBL" id="CP003359">
    <property type="protein sequence ID" value="AGB40934.1"/>
    <property type="molecule type" value="Genomic_DNA"/>
</dbReference>
<dbReference type="InterPro" id="IPR010920">
    <property type="entry name" value="LSM_dom_sf"/>
</dbReference>
<comment type="similarity">
    <text evidence="3">Belongs to the Hfq family.</text>
</comment>
<dbReference type="Pfam" id="PF17209">
    <property type="entry name" value="Hfq"/>
    <property type="match status" value="1"/>
</dbReference>
<sequence length="74" mass="8211">MSGQINLQDKFLNQARKADIKVTIFLVNGVRLSGMIEGFDNFTVVVQTDKGQQLVYKHAISTVVPAKGIDNLFE</sequence>
<dbReference type="PATRIC" id="fig|748449.3.peg.926"/>
<dbReference type="eggNOG" id="COG1923">
    <property type="taxonomic scope" value="Bacteria"/>
</dbReference>
<evidence type="ECO:0000259" key="4">
    <source>
        <dbReference type="PROSITE" id="PS52002"/>
    </source>
</evidence>
<evidence type="ECO:0000313" key="6">
    <source>
        <dbReference type="Proteomes" id="UP000010880"/>
    </source>
</evidence>
<protein>
    <recommendedName>
        <fullName evidence="3">RNA-binding protein Hfq</fullName>
    </recommendedName>
</protein>
<dbReference type="CDD" id="cd01716">
    <property type="entry name" value="Hfq"/>
    <property type="match status" value="1"/>
</dbReference>
<evidence type="ECO:0000256" key="1">
    <source>
        <dbReference type="ARBA" id="ARBA00022884"/>
    </source>
</evidence>
<dbReference type="Proteomes" id="UP000010880">
    <property type="component" value="Chromosome"/>
</dbReference>
<keyword evidence="2 3" id="KW-0346">Stress response</keyword>
<dbReference type="SUPFAM" id="SSF50182">
    <property type="entry name" value="Sm-like ribonucleoproteins"/>
    <property type="match status" value="1"/>
</dbReference>
<keyword evidence="1 3" id="KW-0694">RNA-binding</keyword>
<dbReference type="OrthoDB" id="9799751at2"/>
<feature type="domain" description="Sm" evidence="4">
    <location>
        <begin position="9"/>
        <end position="69"/>
    </location>
</feature>
<dbReference type="STRING" id="748449.Halha_0973"/>
<organism evidence="5 6">
    <name type="scientific">Halobacteroides halobius (strain ATCC 35273 / DSM 5150 / MD-1)</name>
    <dbReference type="NCBI Taxonomy" id="748449"/>
    <lineage>
        <taxon>Bacteria</taxon>
        <taxon>Bacillati</taxon>
        <taxon>Bacillota</taxon>
        <taxon>Clostridia</taxon>
        <taxon>Halanaerobiales</taxon>
        <taxon>Halobacteroidaceae</taxon>
        <taxon>Halobacteroides</taxon>
    </lineage>
</organism>
<comment type="function">
    <text evidence="3">RNA chaperone that binds small regulatory RNA (sRNAs) and mRNAs to facilitate mRNA translational regulation in response to envelope stress, environmental stress and changes in metabolite concentrations. Also binds with high specificity to tRNAs.</text>
</comment>
<proteinExistence type="inferred from homology"/>
<dbReference type="KEGG" id="hhl:Halha_0973"/>
<dbReference type="NCBIfam" id="TIGR02383">
    <property type="entry name" value="Hfq"/>
    <property type="match status" value="1"/>
</dbReference>
<dbReference type="RefSeq" id="WP_015326659.1">
    <property type="nucleotide sequence ID" value="NC_019978.1"/>
</dbReference>
<dbReference type="PANTHER" id="PTHR34772">
    <property type="entry name" value="RNA-BINDING PROTEIN HFQ"/>
    <property type="match status" value="1"/>
</dbReference>
<dbReference type="GO" id="GO:0043487">
    <property type="term" value="P:regulation of RNA stability"/>
    <property type="evidence" value="ECO:0007669"/>
    <property type="project" value="TreeGrafter"/>
</dbReference>
<dbReference type="PANTHER" id="PTHR34772:SF1">
    <property type="entry name" value="RNA-BINDING PROTEIN HFQ"/>
    <property type="match status" value="1"/>
</dbReference>
<dbReference type="AlphaFoldDB" id="L0K9A3"/>
<evidence type="ECO:0000256" key="3">
    <source>
        <dbReference type="HAMAP-Rule" id="MF_00436"/>
    </source>
</evidence>
<dbReference type="HAMAP" id="MF_00436">
    <property type="entry name" value="Hfq"/>
    <property type="match status" value="1"/>
</dbReference>
<dbReference type="GO" id="GO:0006355">
    <property type="term" value="P:regulation of DNA-templated transcription"/>
    <property type="evidence" value="ECO:0007669"/>
    <property type="project" value="InterPro"/>
</dbReference>
<reference evidence="6" key="1">
    <citation type="submission" date="2012-02" db="EMBL/GenBank/DDBJ databases">
        <title>The complete genome of Halobacteroides halobius DSM 5150.</title>
        <authorList>
            <person name="Lucas S."/>
            <person name="Copeland A."/>
            <person name="Lapidus A."/>
            <person name="Glavina del Rio T."/>
            <person name="Dalin E."/>
            <person name="Tice H."/>
            <person name="Bruce D."/>
            <person name="Goodwin L."/>
            <person name="Pitluck S."/>
            <person name="Peters L."/>
            <person name="Mikhailova N."/>
            <person name="Gu W."/>
            <person name="Kyrpides N."/>
            <person name="Mavromatis K."/>
            <person name="Ivanova N."/>
            <person name="Brettin T."/>
            <person name="Detter J.C."/>
            <person name="Han C."/>
            <person name="Larimer F."/>
            <person name="Land M."/>
            <person name="Hauser L."/>
            <person name="Markowitz V."/>
            <person name="Cheng J.-F."/>
            <person name="Hugenholtz P."/>
            <person name="Woyke T."/>
            <person name="Wu D."/>
            <person name="Tindall B."/>
            <person name="Pomrenke H."/>
            <person name="Brambilla E."/>
            <person name="Klenk H.-P."/>
            <person name="Eisen J.A."/>
        </authorList>
    </citation>
    <scope>NUCLEOTIDE SEQUENCE [LARGE SCALE GENOMIC DNA]</scope>
    <source>
        <strain evidence="6">ATCC 35273 / DSM 5150 / MD-1</strain>
    </source>
</reference>
<keyword evidence="6" id="KW-1185">Reference proteome</keyword>
<dbReference type="Gene3D" id="2.30.30.100">
    <property type="match status" value="1"/>
</dbReference>
<dbReference type="GO" id="GO:0045974">
    <property type="term" value="P:regulation of translation, ncRNA-mediated"/>
    <property type="evidence" value="ECO:0007669"/>
    <property type="project" value="TreeGrafter"/>
</dbReference>
<evidence type="ECO:0000256" key="2">
    <source>
        <dbReference type="ARBA" id="ARBA00023016"/>
    </source>
</evidence>
<name>L0K9A3_HALHC</name>